<proteinExistence type="predicted"/>
<evidence type="ECO:0000313" key="1">
    <source>
        <dbReference type="EMBL" id="KAJ9117269.1"/>
    </source>
</evidence>
<organism evidence="1 2">
    <name type="scientific">Naganishia adeliensis</name>
    <dbReference type="NCBI Taxonomy" id="92952"/>
    <lineage>
        <taxon>Eukaryota</taxon>
        <taxon>Fungi</taxon>
        <taxon>Dikarya</taxon>
        <taxon>Basidiomycota</taxon>
        <taxon>Agaricomycotina</taxon>
        <taxon>Tremellomycetes</taxon>
        <taxon>Filobasidiales</taxon>
        <taxon>Filobasidiaceae</taxon>
        <taxon>Naganishia</taxon>
    </lineage>
</organism>
<reference evidence="1" key="1">
    <citation type="submission" date="2023-04" db="EMBL/GenBank/DDBJ databases">
        <title>Draft Genome sequencing of Naganishia species isolated from polar environments using Oxford Nanopore Technology.</title>
        <authorList>
            <person name="Leo P."/>
            <person name="Venkateswaran K."/>
        </authorList>
    </citation>
    <scope>NUCLEOTIDE SEQUENCE</scope>
    <source>
        <strain evidence="1">MNA-CCFEE 5262</strain>
    </source>
</reference>
<keyword evidence="2" id="KW-1185">Reference proteome</keyword>
<comment type="caution">
    <text evidence="1">The sequence shown here is derived from an EMBL/GenBank/DDBJ whole genome shotgun (WGS) entry which is preliminary data.</text>
</comment>
<sequence>METVPFIIDHDSQDGDHDKPHLSDSDSDVDESALHRDYFEKDSRFLDEPALEEGHGRDGNDEAEGYTYPPMSKRTRTRQPKLFIFILFCILLAAAAVGILAGHEFKPASTTYSRKGGSKHLTMDHILNGTFQPHLENIAWVKEAGDGIYSTRNAKGDIILRSAIANSTERILVTASDIRDPNSLGFDSPLPFTDWKLSSDMKYLLLKTSYRKLWRHSSYGNFFLHRLEDQATFPLRMPESPSKIAYAEWSPAGHHVAFVYENDLYVVDSGEIDIALAGPNSPRATRITEDGSDHVFNGVPDWVYEEEVFQSNGALWWNPLGDTIAFLKSDEAKVRDYTLQYYNPTGEAMDPQPYPENFVMKYPKPGTPNPLVTVHTYALASQTTNKATVHTLTWPGAMPLADRIILEVGWVGDRDLLVKEVDRAARKGSVVIFQAGEREGVVTRVLGEDGEEGDDGWIDHSQNAIPIPGDVPGYLDVVPTKDGYPHIALFAPVTSSEPIWITRGEWEVANGISGVDLKNGIVYFMAANPSMERHLYSAGLPLTHADVADFETSMQVLTDTTKPGYYMTSFSPEAGYYMLVNVGPDVPWQKLVKIGEEVDAGTEQAIVIADNAALNQTSAEFCLPIVTYTTVESDGEVLNVIETMPPNLDTSGRKKYPVLLNPYGGPNSQSADVRFRRDWHHYLACEKKIIVLTVDGRGTGLQGRKFRNVIRDDLGRYEVIDQVNAAREWAKKRYVDIKRIGIWGWSYGGFLTSKVIEADSGVISLAMAVAPVTNWLYYDSIYTERYMSTPAENPTGYITSAVNNVTAFQDAHFLLAHGSGDDNVHYANTANLLEKFTQADVRNFRFRMFTDSNHAMSGRHAYRELYEYLNAFLDEKWGAKVSGNRL</sequence>
<gene>
    <name evidence="1" type="ORF">QFC20_000415</name>
</gene>
<name>A0ACC2X1M8_9TREE</name>
<accession>A0ACC2X1M8</accession>
<dbReference type="Proteomes" id="UP001230649">
    <property type="component" value="Unassembled WGS sequence"/>
</dbReference>
<protein>
    <submittedName>
        <fullName evidence="1">Uncharacterized protein</fullName>
    </submittedName>
</protein>
<dbReference type="EMBL" id="JASBWS010000002">
    <property type="protein sequence ID" value="KAJ9117269.1"/>
    <property type="molecule type" value="Genomic_DNA"/>
</dbReference>
<evidence type="ECO:0000313" key="2">
    <source>
        <dbReference type="Proteomes" id="UP001230649"/>
    </source>
</evidence>